<reference evidence="2" key="1">
    <citation type="submission" date="2021-06" db="EMBL/GenBank/DDBJ databases">
        <title>Parelaphostrongylus tenuis whole genome reference sequence.</title>
        <authorList>
            <person name="Garwood T.J."/>
            <person name="Larsen P.A."/>
            <person name="Fountain-Jones N.M."/>
            <person name="Garbe J.R."/>
            <person name="Macchietto M.G."/>
            <person name="Kania S.A."/>
            <person name="Gerhold R.W."/>
            <person name="Richards J.E."/>
            <person name="Wolf T.M."/>
        </authorList>
    </citation>
    <scope>NUCLEOTIDE SEQUENCE</scope>
    <source>
        <strain evidence="2">MNPRO001-30</strain>
        <tissue evidence="2">Meninges</tissue>
    </source>
</reference>
<dbReference type="EMBL" id="JAHQIW010005466">
    <property type="protein sequence ID" value="KAJ1366095.1"/>
    <property type="molecule type" value="Genomic_DNA"/>
</dbReference>
<dbReference type="GO" id="GO:0005739">
    <property type="term" value="C:mitochondrion"/>
    <property type="evidence" value="ECO:0007669"/>
    <property type="project" value="InterPro"/>
</dbReference>
<dbReference type="PANTHER" id="PTHR12840:SF1">
    <property type="entry name" value="NADH DEHYDROGENASE [UBIQUINONE] 1 BETA SUBCOMPLEX SUBUNIT 8, MITOCHONDRIAL"/>
    <property type="match status" value="1"/>
</dbReference>
<dbReference type="Pfam" id="PF05821">
    <property type="entry name" value="NDUF_B8"/>
    <property type="match status" value="1"/>
</dbReference>
<keyword evidence="1" id="KW-0812">Transmembrane</keyword>
<protein>
    <submittedName>
        <fullName evidence="2">Uncharacterized protein</fullName>
    </submittedName>
</protein>
<keyword evidence="3" id="KW-1185">Reference proteome</keyword>
<keyword evidence="1" id="KW-0472">Membrane</keyword>
<dbReference type="Proteomes" id="UP001196413">
    <property type="component" value="Unassembled WGS sequence"/>
</dbReference>
<evidence type="ECO:0000256" key="1">
    <source>
        <dbReference type="SAM" id="Phobius"/>
    </source>
</evidence>
<gene>
    <name evidence="2" type="ORF">KIN20_026689</name>
</gene>
<comment type="caution">
    <text evidence="2">The sequence shown here is derived from an EMBL/GenBank/DDBJ whole genome shotgun (WGS) entry which is preliminary data.</text>
</comment>
<proteinExistence type="predicted"/>
<dbReference type="InterPro" id="IPR008699">
    <property type="entry name" value="NDUFB8"/>
</dbReference>
<feature type="transmembrane region" description="Helical" evidence="1">
    <location>
        <begin position="12"/>
        <end position="32"/>
    </location>
</feature>
<keyword evidence="1" id="KW-1133">Transmembrane helix</keyword>
<name>A0AAD5WD01_PARTN</name>
<sequence length="190" mass="22355">MIRVYVVKSKQSVILQFFFVLIRFYVLFSFYLCCKIPNKYYDYHVVHLSFPVVVKKTFGDSFQGPSKLEGPLLLGMFSPPLRELSRRSLHISCVRSMRGPLVFPGWYPRDHKPGPYAVTEEERRVAAIKYGLRPEDYKPMDKDDVVRYAGDYPDLGTVTYDHKDPYEDWTDRLNRRNWGEMVPGFYSSSR</sequence>
<dbReference type="PANTHER" id="PTHR12840">
    <property type="entry name" value="NADH-UBIQUINONE OXIDOREDUCTASE ASHI SUBUNIT"/>
    <property type="match status" value="1"/>
</dbReference>
<evidence type="ECO:0000313" key="3">
    <source>
        <dbReference type="Proteomes" id="UP001196413"/>
    </source>
</evidence>
<dbReference type="AlphaFoldDB" id="A0AAD5WD01"/>
<accession>A0AAD5WD01</accession>
<evidence type="ECO:0000313" key="2">
    <source>
        <dbReference type="EMBL" id="KAJ1366095.1"/>
    </source>
</evidence>
<organism evidence="2 3">
    <name type="scientific">Parelaphostrongylus tenuis</name>
    <name type="common">Meningeal worm</name>
    <dbReference type="NCBI Taxonomy" id="148309"/>
    <lineage>
        <taxon>Eukaryota</taxon>
        <taxon>Metazoa</taxon>
        <taxon>Ecdysozoa</taxon>
        <taxon>Nematoda</taxon>
        <taxon>Chromadorea</taxon>
        <taxon>Rhabditida</taxon>
        <taxon>Rhabditina</taxon>
        <taxon>Rhabditomorpha</taxon>
        <taxon>Strongyloidea</taxon>
        <taxon>Metastrongylidae</taxon>
        <taxon>Parelaphostrongylus</taxon>
    </lineage>
</organism>